<accession>Q4SWJ7</accession>
<evidence type="ECO:0000313" key="2">
    <source>
        <dbReference type="EMBL" id="CAF94985.1"/>
    </source>
</evidence>
<feature type="compositionally biased region" description="Low complexity" evidence="1">
    <location>
        <begin position="28"/>
        <end position="38"/>
    </location>
</feature>
<evidence type="ECO:0000256" key="1">
    <source>
        <dbReference type="SAM" id="MobiDB-lite"/>
    </source>
</evidence>
<protein>
    <submittedName>
        <fullName evidence="2">Chromosome 12 SCAF13614, whole genome shotgun sequence</fullName>
    </submittedName>
</protein>
<dbReference type="KEGG" id="tng:GSTEN00011455G001"/>
<feature type="non-terminal residue" evidence="2">
    <location>
        <position position="83"/>
    </location>
</feature>
<feature type="compositionally biased region" description="Polar residues" evidence="1">
    <location>
        <begin position="39"/>
        <end position="55"/>
    </location>
</feature>
<feature type="compositionally biased region" description="Basic and acidic residues" evidence="1">
    <location>
        <begin position="1"/>
        <end position="21"/>
    </location>
</feature>
<organism evidence="2">
    <name type="scientific">Tetraodon nigroviridis</name>
    <name type="common">Spotted green pufferfish</name>
    <name type="synonym">Chelonodon nigroviridis</name>
    <dbReference type="NCBI Taxonomy" id="99883"/>
    <lineage>
        <taxon>Eukaryota</taxon>
        <taxon>Metazoa</taxon>
        <taxon>Chordata</taxon>
        <taxon>Craniata</taxon>
        <taxon>Vertebrata</taxon>
        <taxon>Euteleostomi</taxon>
        <taxon>Actinopterygii</taxon>
        <taxon>Neopterygii</taxon>
        <taxon>Teleostei</taxon>
        <taxon>Neoteleostei</taxon>
        <taxon>Acanthomorphata</taxon>
        <taxon>Eupercaria</taxon>
        <taxon>Tetraodontiformes</taxon>
        <taxon>Tetradontoidea</taxon>
        <taxon>Tetraodontidae</taxon>
        <taxon>Tetraodon</taxon>
    </lineage>
</organism>
<dbReference type="EMBL" id="CAAE01013614">
    <property type="protein sequence ID" value="CAF94985.1"/>
    <property type="molecule type" value="Genomic_DNA"/>
</dbReference>
<proteinExistence type="predicted"/>
<dbReference type="OrthoDB" id="6378952at2759"/>
<sequence>MRDSGETPAEPRPDRTQDHVTSKGTEVGSGAPSVSGSSTTEQAVTSLKVTIQQSSESREFRRTDRQTAGLHCHVCDLTCGSLQ</sequence>
<reference evidence="2" key="2">
    <citation type="submission" date="2004-02" db="EMBL/GenBank/DDBJ databases">
        <authorList>
            <consortium name="Genoscope"/>
            <consortium name="Whitehead Institute Centre for Genome Research"/>
        </authorList>
    </citation>
    <scope>NUCLEOTIDE SEQUENCE</scope>
</reference>
<name>Q4SWJ7_TETNG</name>
<reference evidence="2" key="1">
    <citation type="journal article" date="2004" name="Nature">
        <title>Genome duplication in the teleost fish Tetraodon nigroviridis reveals the early vertebrate proto-karyotype.</title>
        <authorList>
            <person name="Jaillon O."/>
            <person name="Aury J.-M."/>
            <person name="Brunet F."/>
            <person name="Petit J.-L."/>
            <person name="Stange-Thomann N."/>
            <person name="Mauceli E."/>
            <person name="Bouneau L."/>
            <person name="Fischer C."/>
            <person name="Ozouf-Costaz C."/>
            <person name="Bernot A."/>
            <person name="Nicaud S."/>
            <person name="Jaffe D."/>
            <person name="Fisher S."/>
            <person name="Lutfalla G."/>
            <person name="Dossat C."/>
            <person name="Segurens B."/>
            <person name="Dasilva C."/>
            <person name="Salanoubat M."/>
            <person name="Levy M."/>
            <person name="Boudet N."/>
            <person name="Castellano S."/>
            <person name="Anthouard V."/>
            <person name="Jubin C."/>
            <person name="Castelli V."/>
            <person name="Katinka M."/>
            <person name="Vacherie B."/>
            <person name="Biemont C."/>
            <person name="Skalli Z."/>
            <person name="Cattolico L."/>
            <person name="Poulain J."/>
            <person name="De Berardinis V."/>
            <person name="Cruaud C."/>
            <person name="Duprat S."/>
            <person name="Brottier P."/>
            <person name="Coutanceau J.-P."/>
            <person name="Gouzy J."/>
            <person name="Parra G."/>
            <person name="Lardier G."/>
            <person name="Chapple C."/>
            <person name="McKernan K.J."/>
            <person name="McEwan P."/>
            <person name="Bosak S."/>
            <person name="Kellis M."/>
            <person name="Volff J.-N."/>
            <person name="Guigo R."/>
            <person name="Zody M.C."/>
            <person name="Mesirov J."/>
            <person name="Lindblad-Toh K."/>
            <person name="Birren B."/>
            <person name="Nusbaum C."/>
            <person name="Kahn D."/>
            <person name="Robinson-Rechavi M."/>
            <person name="Laudet V."/>
            <person name="Schachter V."/>
            <person name="Quetier F."/>
            <person name="Saurin W."/>
            <person name="Scarpelli C."/>
            <person name="Wincker P."/>
            <person name="Lander E.S."/>
            <person name="Weissenbach J."/>
            <person name="Roest Crollius H."/>
        </authorList>
    </citation>
    <scope>NUCLEOTIDE SEQUENCE [LARGE SCALE GENOMIC DNA]</scope>
</reference>
<dbReference type="AlphaFoldDB" id="Q4SWJ7"/>
<feature type="region of interest" description="Disordered" evidence="1">
    <location>
        <begin position="1"/>
        <end position="67"/>
    </location>
</feature>
<feature type="compositionally biased region" description="Basic and acidic residues" evidence="1">
    <location>
        <begin position="56"/>
        <end position="65"/>
    </location>
</feature>
<gene>
    <name evidence="2" type="ORF">GSTENG00011455001</name>
</gene>
<dbReference type="HOGENOM" id="CLU_2782623_0_0_1"/>